<evidence type="ECO:0000256" key="1">
    <source>
        <dbReference type="ARBA" id="ARBA00004876"/>
    </source>
</evidence>
<evidence type="ECO:0000256" key="3">
    <source>
        <dbReference type="ARBA" id="ARBA00013266"/>
    </source>
</evidence>
<evidence type="ECO:0000313" key="9">
    <source>
        <dbReference type="EMBL" id="GMH14440.1"/>
    </source>
</evidence>
<dbReference type="SMART" id="SM00971">
    <property type="entry name" value="SATase_N"/>
    <property type="match status" value="1"/>
</dbReference>
<dbReference type="Proteomes" id="UP001279734">
    <property type="component" value="Unassembled WGS sequence"/>
</dbReference>
<dbReference type="PANTHER" id="PTHR42811">
    <property type="entry name" value="SERINE ACETYLTRANSFERASE"/>
    <property type="match status" value="1"/>
</dbReference>
<dbReference type="NCBIfam" id="TIGR01172">
    <property type="entry name" value="cysE"/>
    <property type="match status" value="1"/>
</dbReference>
<evidence type="ECO:0000259" key="8">
    <source>
        <dbReference type="SMART" id="SM00971"/>
    </source>
</evidence>
<dbReference type="FunFam" id="2.160.10.10:FF:000002">
    <property type="entry name" value="Serine acetyltransferase"/>
    <property type="match status" value="1"/>
</dbReference>
<dbReference type="SUPFAM" id="SSF51161">
    <property type="entry name" value="Trimeric LpxA-like enzymes"/>
    <property type="match status" value="1"/>
</dbReference>
<comment type="caution">
    <text evidence="9">The sequence shown here is derived from an EMBL/GenBank/DDBJ whole genome shotgun (WGS) entry which is preliminary data.</text>
</comment>
<organism evidence="9 10">
    <name type="scientific">Nepenthes gracilis</name>
    <name type="common">Slender pitcher plant</name>
    <dbReference type="NCBI Taxonomy" id="150966"/>
    <lineage>
        <taxon>Eukaryota</taxon>
        <taxon>Viridiplantae</taxon>
        <taxon>Streptophyta</taxon>
        <taxon>Embryophyta</taxon>
        <taxon>Tracheophyta</taxon>
        <taxon>Spermatophyta</taxon>
        <taxon>Magnoliopsida</taxon>
        <taxon>eudicotyledons</taxon>
        <taxon>Gunneridae</taxon>
        <taxon>Pentapetalae</taxon>
        <taxon>Caryophyllales</taxon>
        <taxon>Nepenthaceae</taxon>
        <taxon>Nepenthes</taxon>
    </lineage>
</organism>
<feature type="compositionally biased region" description="Basic and acidic residues" evidence="7">
    <location>
        <begin position="8"/>
        <end position="23"/>
    </location>
</feature>
<dbReference type="InterPro" id="IPR042122">
    <property type="entry name" value="Ser_AcTrfase_N_sf"/>
</dbReference>
<protein>
    <recommendedName>
        <fullName evidence="3">serine O-acetyltransferase</fullName>
        <ecNumber evidence="3">2.3.1.30</ecNumber>
    </recommendedName>
</protein>
<reference evidence="9" key="1">
    <citation type="submission" date="2023-05" db="EMBL/GenBank/DDBJ databases">
        <title>Nepenthes gracilis genome sequencing.</title>
        <authorList>
            <person name="Fukushima K."/>
        </authorList>
    </citation>
    <scope>NUCLEOTIDE SEQUENCE</scope>
    <source>
        <strain evidence="9">SING2019-196</strain>
    </source>
</reference>
<dbReference type="EC" id="2.3.1.30" evidence="3"/>
<evidence type="ECO:0000256" key="4">
    <source>
        <dbReference type="ARBA" id="ARBA00022605"/>
    </source>
</evidence>
<comment type="pathway">
    <text evidence="1">Amino-acid biosynthesis; L-cysteine biosynthesis; L-cysteine from L-serine: step 1/2.</text>
</comment>
<dbReference type="AlphaFoldDB" id="A0AAD3SPE3"/>
<dbReference type="InterPro" id="IPR053376">
    <property type="entry name" value="Serine_acetyltransferase"/>
</dbReference>
<dbReference type="Gene3D" id="2.160.10.10">
    <property type="entry name" value="Hexapeptide repeat proteins"/>
    <property type="match status" value="1"/>
</dbReference>
<gene>
    <name evidence="9" type="ORF">Nepgr_016281</name>
</gene>
<dbReference type="PROSITE" id="PS00101">
    <property type="entry name" value="HEXAPEP_TRANSFERASES"/>
    <property type="match status" value="1"/>
</dbReference>
<evidence type="ECO:0000256" key="2">
    <source>
        <dbReference type="ARBA" id="ARBA00007274"/>
    </source>
</evidence>
<dbReference type="InterPro" id="IPR045304">
    <property type="entry name" value="LbH_SAT"/>
</dbReference>
<dbReference type="InterPro" id="IPR001451">
    <property type="entry name" value="Hexapep"/>
</dbReference>
<dbReference type="Pfam" id="PF06426">
    <property type="entry name" value="SATase_N"/>
    <property type="match status" value="1"/>
</dbReference>
<dbReference type="Pfam" id="PF00132">
    <property type="entry name" value="Hexapep"/>
    <property type="match status" value="1"/>
</dbReference>
<feature type="domain" description="Serine acetyltransferase N-terminal" evidence="8">
    <location>
        <begin position="66"/>
        <end position="170"/>
    </location>
</feature>
<dbReference type="GO" id="GO:0009001">
    <property type="term" value="F:serine O-acetyltransferase activity"/>
    <property type="evidence" value="ECO:0007669"/>
    <property type="project" value="UniProtKB-EC"/>
</dbReference>
<dbReference type="InterPro" id="IPR018357">
    <property type="entry name" value="Hexapep_transf_CS"/>
</dbReference>
<keyword evidence="5" id="KW-0808">Transferase</keyword>
<comment type="similarity">
    <text evidence="2">Belongs to the transferase hexapeptide repeat family.</text>
</comment>
<keyword evidence="6" id="KW-0012">Acyltransferase</keyword>
<dbReference type="CDD" id="cd03354">
    <property type="entry name" value="LbH_SAT"/>
    <property type="match status" value="1"/>
</dbReference>
<dbReference type="InterPro" id="IPR011004">
    <property type="entry name" value="Trimer_LpxA-like_sf"/>
</dbReference>
<dbReference type="Gene3D" id="1.10.3130.10">
    <property type="entry name" value="serine acetyltransferase, domain 1"/>
    <property type="match status" value="1"/>
</dbReference>
<dbReference type="GO" id="GO:0006535">
    <property type="term" value="P:cysteine biosynthetic process from serine"/>
    <property type="evidence" value="ECO:0007669"/>
    <property type="project" value="InterPro"/>
</dbReference>
<dbReference type="GO" id="GO:0005737">
    <property type="term" value="C:cytoplasm"/>
    <property type="evidence" value="ECO:0007669"/>
    <property type="project" value="InterPro"/>
</dbReference>
<evidence type="ECO:0000256" key="5">
    <source>
        <dbReference type="ARBA" id="ARBA00022679"/>
    </source>
</evidence>
<evidence type="ECO:0000256" key="6">
    <source>
        <dbReference type="ARBA" id="ARBA00023315"/>
    </source>
</evidence>
<keyword evidence="10" id="KW-1185">Reference proteome</keyword>
<feature type="region of interest" description="Disordered" evidence="7">
    <location>
        <begin position="1"/>
        <end position="23"/>
    </location>
</feature>
<dbReference type="InterPro" id="IPR010493">
    <property type="entry name" value="Ser_AcTrfase_N"/>
</dbReference>
<accession>A0AAD3SPE3</accession>
<sequence>MAACIDTSRAEPKQTGEPDRSNSDHHGCMYVEYCRPSFCDLVYCVPVCQNHQKPKLVAEGDGGGDIWLTMVGEAKIDVEQEPILTSYYYNSILSHKSLESSLASHLSSKLGSSILPSTTLVDLFAGVLAEDGEIIEAVKKDLEAARDRDPACLSYVHCFLNFKGFLACQAHRIAHKLWSQGRKTLALLIQNRVSKVFDVDIHPGVKIGRGILLDHGTGVVIGETSVIGDDVSILHNVTLGGTGKESGDRHPKIGDGVLIGAGACVLGNVKIGDGARIGAGSVVLRAVPPRTTAIGNPARLIGGKENPIKLDKFPSFTMDHTSHILEWSDYVI</sequence>
<proteinExistence type="inferred from homology"/>
<evidence type="ECO:0000256" key="7">
    <source>
        <dbReference type="SAM" id="MobiDB-lite"/>
    </source>
</evidence>
<dbReference type="InterPro" id="IPR005881">
    <property type="entry name" value="Ser_O-AcTrfase"/>
</dbReference>
<dbReference type="NCBIfam" id="NF041874">
    <property type="entry name" value="EPS_EpsC"/>
    <property type="match status" value="1"/>
</dbReference>
<keyword evidence="4" id="KW-0028">Amino-acid biosynthesis</keyword>
<dbReference type="EMBL" id="BSYO01000014">
    <property type="protein sequence ID" value="GMH14440.1"/>
    <property type="molecule type" value="Genomic_DNA"/>
</dbReference>
<name>A0AAD3SPE3_NEPGR</name>
<evidence type="ECO:0000313" key="10">
    <source>
        <dbReference type="Proteomes" id="UP001279734"/>
    </source>
</evidence>